<keyword evidence="1" id="KW-0472">Membrane</keyword>
<evidence type="ECO:0000313" key="2">
    <source>
        <dbReference type="EMBL" id="MEZ8092038.1"/>
    </source>
</evidence>
<accession>A0ABV4LMA8</accession>
<reference evidence="2 3" key="1">
    <citation type="submission" date="2024-06" db="EMBL/GenBank/DDBJ databases">
        <authorList>
            <person name="Steensen K."/>
            <person name="Seneca J."/>
            <person name="Bartlau N."/>
            <person name="Yu A.X."/>
            <person name="Polz M.F."/>
        </authorList>
    </citation>
    <scope>NUCLEOTIDE SEQUENCE [LARGE SCALE GENOMIC DNA]</scope>
    <source>
        <strain evidence="2 3">5S240</strain>
    </source>
</reference>
<sequence>MKVDFKQLSTKKGLALIGAGIALAAGHPELLTASVSETGVQYGGLLGTLVPLAIGLWETLRNEFKGL</sequence>
<evidence type="ECO:0000256" key="1">
    <source>
        <dbReference type="SAM" id="Phobius"/>
    </source>
</evidence>
<keyword evidence="1" id="KW-1133">Transmembrane helix</keyword>
<feature type="transmembrane region" description="Helical" evidence="1">
    <location>
        <begin position="42"/>
        <end position="60"/>
    </location>
</feature>
<keyword evidence="3" id="KW-1185">Reference proteome</keyword>
<dbReference type="RefSeq" id="WP_017055744.1">
    <property type="nucleotide sequence ID" value="NZ_JBGONX010000030.1"/>
</dbReference>
<gene>
    <name evidence="2" type="ORF">ACED24_18425</name>
</gene>
<dbReference type="Proteomes" id="UP001569177">
    <property type="component" value="Unassembled WGS sequence"/>
</dbReference>
<protein>
    <recommendedName>
        <fullName evidence="4">Holin</fullName>
    </recommendedName>
</protein>
<dbReference type="EMBL" id="JBGOOJ010000023">
    <property type="protein sequence ID" value="MEZ8092038.1"/>
    <property type="molecule type" value="Genomic_DNA"/>
</dbReference>
<evidence type="ECO:0008006" key="4">
    <source>
        <dbReference type="Google" id="ProtNLM"/>
    </source>
</evidence>
<evidence type="ECO:0000313" key="3">
    <source>
        <dbReference type="Proteomes" id="UP001569177"/>
    </source>
</evidence>
<proteinExistence type="predicted"/>
<name>A0ABV4LMA8_9VIBR</name>
<keyword evidence="1" id="KW-0812">Transmembrane</keyword>
<comment type="caution">
    <text evidence="2">The sequence shown here is derived from an EMBL/GenBank/DDBJ whole genome shotgun (WGS) entry which is preliminary data.</text>
</comment>
<organism evidence="2 3">
    <name type="scientific">Vibrio kanaloae</name>
    <dbReference type="NCBI Taxonomy" id="170673"/>
    <lineage>
        <taxon>Bacteria</taxon>
        <taxon>Pseudomonadati</taxon>
        <taxon>Pseudomonadota</taxon>
        <taxon>Gammaproteobacteria</taxon>
        <taxon>Vibrionales</taxon>
        <taxon>Vibrionaceae</taxon>
        <taxon>Vibrio</taxon>
    </lineage>
</organism>